<dbReference type="AlphaFoldDB" id="A0A9W6VUT1"/>
<dbReference type="EMBL" id="BSTJ01000014">
    <property type="protein sequence ID" value="GLY80484.1"/>
    <property type="molecule type" value="Genomic_DNA"/>
</dbReference>
<accession>A0A9W6VUT1</accession>
<reference evidence="2" key="1">
    <citation type="submission" date="2023-03" db="EMBL/GenBank/DDBJ databases">
        <title>Actinoallomurus iriomotensis NBRC 103681.</title>
        <authorList>
            <person name="Ichikawa N."/>
            <person name="Sato H."/>
            <person name="Tonouchi N."/>
        </authorList>
    </citation>
    <scope>NUCLEOTIDE SEQUENCE</scope>
    <source>
        <strain evidence="2">NBRC 103681</strain>
    </source>
</reference>
<name>A0A9W6VUT1_9ACTN</name>
<gene>
    <name evidence="2" type="ORF">Airi01_087510</name>
</gene>
<evidence type="ECO:0000313" key="3">
    <source>
        <dbReference type="Proteomes" id="UP001165135"/>
    </source>
</evidence>
<dbReference type="Proteomes" id="UP001165135">
    <property type="component" value="Unassembled WGS sequence"/>
</dbReference>
<proteinExistence type="predicted"/>
<comment type="caution">
    <text evidence="2">The sequence shown here is derived from an EMBL/GenBank/DDBJ whole genome shotgun (WGS) entry which is preliminary data.</text>
</comment>
<organism evidence="2 3">
    <name type="scientific">Actinoallomurus iriomotensis</name>
    <dbReference type="NCBI Taxonomy" id="478107"/>
    <lineage>
        <taxon>Bacteria</taxon>
        <taxon>Bacillati</taxon>
        <taxon>Actinomycetota</taxon>
        <taxon>Actinomycetes</taxon>
        <taxon>Streptosporangiales</taxon>
        <taxon>Thermomonosporaceae</taxon>
        <taxon>Actinoallomurus</taxon>
    </lineage>
</organism>
<evidence type="ECO:0000256" key="1">
    <source>
        <dbReference type="SAM" id="MobiDB-lite"/>
    </source>
</evidence>
<evidence type="ECO:0000313" key="2">
    <source>
        <dbReference type="EMBL" id="GLY80484.1"/>
    </source>
</evidence>
<sequence>MRDIRDPRENVTGPQAYGDPVRVVKNDRVIDPQAERVGRGNGSGHPSRDI</sequence>
<protein>
    <submittedName>
        <fullName evidence="2">Uncharacterized protein</fullName>
    </submittedName>
</protein>
<feature type="region of interest" description="Disordered" evidence="1">
    <location>
        <begin position="1"/>
        <end position="50"/>
    </location>
</feature>
<feature type="compositionally biased region" description="Basic and acidic residues" evidence="1">
    <location>
        <begin position="22"/>
        <end position="38"/>
    </location>
</feature>